<feature type="region of interest" description="Disordered" evidence="1">
    <location>
        <begin position="117"/>
        <end position="170"/>
    </location>
</feature>
<organism evidence="2 3">
    <name type="scientific">Kingdonia uniflora</name>
    <dbReference type="NCBI Taxonomy" id="39325"/>
    <lineage>
        <taxon>Eukaryota</taxon>
        <taxon>Viridiplantae</taxon>
        <taxon>Streptophyta</taxon>
        <taxon>Embryophyta</taxon>
        <taxon>Tracheophyta</taxon>
        <taxon>Spermatophyta</taxon>
        <taxon>Magnoliopsida</taxon>
        <taxon>Ranunculales</taxon>
        <taxon>Circaeasteraceae</taxon>
        <taxon>Kingdonia</taxon>
    </lineage>
</organism>
<comment type="caution">
    <text evidence="2">The sequence shown here is derived from an EMBL/GenBank/DDBJ whole genome shotgun (WGS) entry which is preliminary data.</text>
</comment>
<dbReference type="PANTHER" id="PTHR46929:SF3">
    <property type="entry name" value="MYB_SANT-LIKE DOMAIN-CONTAINING PROTEIN"/>
    <property type="match status" value="1"/>
</dbReference>
<feature type="compositionally biased region" description="Polar residues" evidence="1">
    <location>
        <begin position="144"/>
        <end position="165"/>
    </location>
</feature>
<dbReference type="EMBL" id="JACGCM010000223">
    <property type="protein sequence ID" value="KAF6174983.1"/>
    <property type="molecule type" value="Genomic_DNA"/>
</dbReference>
<proteinExistence type="predicted"/>
<evidence type="ECO:0000313" key="3">
    <source>
        <dbReference type="Proteomes" id="UP000541444"/>
    </source>
</evidence>
<evidence type="ECO:0000313" key="2">
    <source>
        <dbReference type="EMBL" id="KAF6174983.1"/>
    </source>
</evidence>
<gene>
    <name evidence="2" type="ORF">GIB67_026471</name>
</gene>
<evidence type="ECO:0000256" key="1">
    <source>
        <dbReference type="SAM" id="MobiDB-lite"/>
    </source>
</evidence>
<dbReference type="Proteomes" id="UP000541444">
    <property type="component" value="Unassembled WGS sequence"/>
</dbReference>
<name>A0A7J7P6N7_9MAGN</name>
<sequence length="273" mass="30562">SWNKTWKSKLADMKVLMDLSGFGWDPINYYVTVNKEVWDALLEVEPRKKLKLHKGKKFKDYKVLLKLLGDEGANGNNMRSVGHLINEEDIADDLDDIGIDTESVPLTQNHVEFDYGQSDKDYQSTTSTQVPTADPTTVPATGTSSAIFTTGDHTSTQTRKNTPTAKRQKTRPTAHVLDTGINMMTTELSRIISELVIRKEFDWTMGSKVDAALRGITGFDMTHLFTVLEVIMKEKPFCAWFLGADDETRRGYLHSKFGPDSCPLYGISGASDE</sequence>
<accession>A0A7J7P6N7</accession>
<dbReference type="OrthoDB" id="1748457at2759"/>
<protein>
    <recommendedName>
        <fullName evidence="4">Myb/SANT-like domain-containing protein</fullName>
    </recommendedName>
</protein>
<dbReference type="PANTHER" id="PTHR46929">
    <property type="entry name" value="EXPRESSED PROTEIN"/>
    <property type="match status" value="1"/>
</dbReference>
<dbReference type="AlphaFoldDB" id="A0A7J7P6N7"/>
<evidence type="ECO:0008006" key="4">
    <source>
        <dbReference type="Google" id="ProtNLM"/>
    </source>
</evidence>
<feature type="compositionally biased region" description="Low complexity" evidence="1">
    <location>
        <begin position="128"/>
        <end position="143"/>
    </location>
</feature>
<reference evidence="2 3" key="1">
    <citation type="journal article" date="2020" name="IScience">
        <title>Genome Sequencing of the Endangered Kingdonia uniflora (Circaeasteraceae, Ranunculales) Reveals Potential Mechanisms of Evolutionary Specialization.</title>
        <authorList>
            <person name="Sun Y."/>
            <person name="Deng T."/>
            <person name="Zhang A."/>
            <person name="Moore M.J."/>
            <person name="Landis J.B."/>
            <person name="Lin N."/>
            <person name="Zhang H."/>
            <person name="Zhang X."/>
            <person name="Huang J."/>
            <person name="Zhang X."/>
            <person name="Sun H."/>
            <person name="Wang H."/>
        </authorList>
    </citation>
    <scope>NUCLEOTIDE SEQUENCE [LARGE SCALE GENOMIC DNA]</scope>
    <source>
        <strain evidence="2">TB1705</strain>
        <tissue evidence="2">Leaf</tissue>
    </source>
</reference>
<feature type="non-terminal residue" evidence="2">
    <location>
        <position position="1"/>
    </location>
</feature>
<keyword evidence="3" id="KW-1185">Reference proteome</keyword>